<evidence type="ECO:0000256" key="7">
    <source>
        <dbReference type="ARBA" id="ARBA00023159"/>
    </source>
</evidence>
<dbReference type="FunFam" id="1.20.5.170:FF:000028">
    <property type="entry name" value="CCAAT/enhancer-binding protein beta"/>
    <property type="match status" value="1"/>
</dbReference>
<dbReference type="Pfam" id="PF07716">
    <property type="entry name" value="bZIP_2"/>
    <property type="match status" value="1"/>
</dbReference>
<dbReference type="InterPro" id="IPR004827">
    <property type="entry name" value="bZIP"/>
</dbReference>
<dbReference type="PANTHER" id="PTHR23334:SF21">
    <property type="entry name" value="CCAAT_ENHANCER-BINDING PROTEIN BETA"/>
    <property type="match status" value="1"/>
</dbReference>
<dbReference type="InterPro" id="IPR016468">
    <property type="entry name" value="C/EBP_chordates"/>
</dbReference>
<sequence length="375" mass="39153">MQRLVAWDQACLPLQPPAFKSMEVANFYYEADCLAALSKLHPRAPGGRSMTELTVGDHERAIDFSPYLDPLASQQQQAQQQQQQQQQQPPPSAAAGGNFEPVCSSSGGSSSSSGGGNSSQDFLSDLFSEQDYKGGGKKHPDYAYISLARHGHHHHPGVGQAGHKAGTLLGCYPPMVETKVEPVFEHLDSCKGPRKDEGGGPGAGGGAGPGLGGMSSPYGSTVRSYLGYQSVPSGSSGNLSTSSSSSPPGTPNPSDSSKSASAGGGSGGGGGVYPAGPGSGGGGGGGGGGKHKSKKCVDKHSEEYKLRRERNNIAVRKSRDKAKLRNMETQHKVLELTAENERLQKKVDQLSRELSTLRNLFKQLPEPLLATSGHC</sequence>
<keyword evidence="6" id="KW-0238">DNA-binding</keyword>
<dbReference type="InterPro" id="IPR031106">
    <property type="entry name" value="C/EBP"/>
</dbReference>
<keyword evidence="15" id="KW-1185">Reference proteome</keyword>
<evidence type="ECO:0000256" key="8">
    <source>
        <dbReference type="ARBA" id="ARBA00023163"/>
    </source>
</evidence>
<comment type="similarity">
    <text evidence="2">Belongs to the bZIP family. C/EBP subfamily.</text>
</comment>
<dbReference type="GO" id="GO:0000981">
    <property type="term" value="F:DNA-binding transcription factor activity, RNA polymerase II-specific"/>
    <property type="evidence" value="ECO:0007669"/>
    <property type="project" value="TreeGrafter"/>
</dbReference>
<evidence type="ECO:0000259" key="13">
    <source>
        <dbReference type="PROSITE" id="PS50217"/>
    </source>
</evidence>
<feature type="region of interest" description="Disordered" evidence="12">
    <location>
        <begin position="188"/>
        <end position="215"/>
    </location>
</feature>
<evidence type="ECO:0000256" key="3">
    <source>
        <dbReference type="ARBA" id="ARBA00022481"/>
    </source>
</evidence>
<dbReference type="SMART" id="SM00338">
    <property type="entry name" value="BRLZ"/>
    <property type="match status" value="1"/>
</dbReference>
<reference evidence="14" key="1">
    <citation type="submission" date="2022-12" db="EMBL/GenBank/DDBJ databases">
        <authorList>
            <person name="Alioto T."/>
            <person name="Alioto T."/>
            <person name="Gomez Garrido J."/>
        </authorList>
    </citation>
    <scope>NUCLEOTIDE SEQUENCE</scope>
</reference>
<evidence type="ECO:0000256" key="1">
    <source>
        <dbReference type="ARBA" id="ARBA00004123"/>
    </source>
</evidence>
<dbReference type="EMBL" id="OX395131">
    <property type="protein sequence ID" value="CAI5778271.1"/>
    <property type="molecule type" value="Genomic_DNA"/>
</dbReference>
<evidence type="ECO:0000256" key="6">
    <source>
        <dbReference type="ARBA" id="ARBA00023125"/>
    </source>
</evidence>
<dbReference type="PROSITE" id="PS50217">
    <property type="entry name" value="BZIP"/>
    <property type="match status" value="1"/>
</dbReference>
<evidence type="ECO:0000256" key="11">
    <source>
        <dbReference type="SAM" id="Coils"/>
    </source>
</evidence>
<evidence type="ECO:0000313" key="14">
    <source>
        <dbReference type="EMBL" id="CAI5778271.1"/>
    </source>
</evidence>
<evidence type="ECO:0000256" key="5">
    <source>
        <dbReference type="ARBA" id="ARBA00023015"/>
    </source>
</evidence>
<evidence type="ECO:0000313" key="15">
    <source>
        <dbReference type="Proteomes" id="UP001178461"/>
    </source>
</evidence>
<dbReference type="AlphaFoldDB" id="A0AA35P7B9"/>
<organism evidence="14 15">
    <name type="scientific">Podarcis lilfordi</name>
    <name type="common">Lilford's wall lizard</name>
    <dbReference type="NCBI Taxonomy" id="74358"/>
    <lineage>
        <taxon>Eukaryota</taxon>
        <taxon>Metazoa</taxon>
        <taxon>Chordata</taxon>
        <taxon>Craniata</taxon>
        <taxon>Vertebrata</taxon>
        <taxon>Euteleostomi</taxon>
        <taxon>Lepidosauria</taxon>
        <taxon>Squamata</taxon>
        <taxon>Bifurcata</taxon>
        <taxon>Unidentata</taxon>
        <taxon>Episquamata</taxon>
        <taxon>Laterata</taxon>
        <taxon>Lacertibaenia</taxon>
        <taxon>Lacertidae</taxon>
        <taxon>Podarcis</taxon>
    </lineage>
</organism>
<dbReference type="GO" id="GO:0005634">
    <property type="term" value="C:nucleus"/>
    <property type="evidence" value="ECO:0007669"/>
    <property type="project" value="UniProtKB-SubCell"/>
</dbReference>
<gene>
    <name evidence="14" type="ORF">PODLI_1B033877</name>
</gene>
<dbReference type="PIRSF" id="PIRSF005879">
    <property type="entry name" value="CCAAT/enhancer-binding"/>
    <property type="match status" value="1"/>
</dbReference>
<evidence type="ECO:0000256" key="4">
    <source>
        <dbReference type="ARBA" id="ARBA00022553"/>
    </source>
</evidence>
<evidence type="ECO:0000256" key="10">
    <source>
        <dbReference type="ARBA" id="ARBA00039591"/>
    </source>
</evidence>
<feature type="region of interest" description="Disordered" evidence="12">
    <location>
        <begin position="229"/>
        <end position="307"/>
    </location>
</feature>
<dbReference type="GO" id="GO:0006351">
    <property type="term" value="P:DNA-templated transcription"/>
    <property type="evidence" value="ECO:0007669"/>
    <property type="project" value="InterPro"/>
</dbReference>
<protein>
    <recommendedName>
        <fullName evidence="10">CCAAT/enhancer-binding protein beta</fullName>
    </recommendedName>
</protein>
<dbReference type="SUPFAM" id="SSF57959">
    <property type="entry name" value="Leucine zipper domain"/>
    <property type="match status" value="1"/>
</dbReference>
<feature type="compositionally biased region" description="Low complexity" evidence="12">
    <location>
        <begin position="72"/>
        <end position="87"/>
    </location>
</feature>
<keyword evidence="3" id="KW-0488">Methylation</keyword>
<dbReference type="Gene3D" id="1.20.5.170">
    <property type="match status" value="1"/>
</dbReference>
<keyword evidence="7" id="KW-0010">Activator</keyword>
<dbReference type="PANTHER" id="PTHR23334">
    <property type="entry name" value="CCAAT/ENHANCER BINDING PROTEIN"/>
    <property type="match status" value="1"/>
</dbReference>
<feature type="region of interest" description="Disordered" evidence="12">
    <location>
        <begin position="71"/>
        <end position="122"/>
    </location>
</feature>
<evidence type="ECO:0000256" key="12">
    <source>
        <dbReference type="SAM" id="MobiDB-lite"/>
    </source>
</evidence>
<keyword evidence="11" id="KW-0175">Coiled coil</keyword>
<feature type="compositionally biased region" description="Basic and acidic residues" evidence="12">
    <location>
        <begin position="188"/>
        <end position="198"/>
    </location>
</feature>
<name>A0AA35P7B9_9SAUR</name>
<dbReference type="InterPro" id="IPR046347">
    <property type="entry name" value="bZIP_sf"/>
</dbReference>
<feature type="compositionally biased region" description="Low complexity" evidence="12">
    <location>
        <begin position="230"/>
        <end position="261"/>
    </location>
</feature>
<proteinExistence type="inferred from homology"/>
<feature type="domain" description="BZIP" evidence="13">
    <location>
        <begin position="301"/>
        <end position="364"/>
    </location>
</feature>
<keyword evidence="9" id="KW-0539">Nucleus</keyword>
<accession>A0AA35P7B9</accession>
<feature type="coiled-coil region" evidence="11">
    <location>
        <begin position="324"/>
        <end position="360"/>
    </location>
</feature>
<evidence type="ECO:0000256" key="2">
    <source>
        <dbReference type="ARBA" id="ARBA00006951"/>
    </source>
</evidence>
<keyword evidence="4" id="KW-0597">Phosphoprotein</keyword>
<comment type="subcellular location">
    <subcellularLocation>
        <location evidence="1">Nucleus</location>
    </subcellularLocation>
</comment>
<dbReference type="CDD" id="cd14712">
    <property type="entry name" value="bZIP_CEBPB"/>
    <property type="match status" value="1"/>
</dbReference>
<evidence type="ECO:0000256" key="9">
    <source>
        <dbReference type="ARBA" id="ARBA00023242"/>
    </source>
</evidence>
<feature type="compositionally biased region" description="Basic and acidic residues" evidence="12">
    <location>
        <begin position="295"/>
        <end position="307"/>
    </location>
</feature>
<keyword evidence="5" id="KW-0805">Transcription regulation</keyword>
<feature type="compositionally biased region" description="Gly residues" evidence="12">
    <location>
        <begin position="199"/>
        <end position="213"/>
    </location>
</feature>
<keyword evidence="8" id="KW-0804">Transcription</keyword>
<dbReference type="GO" id="GO:0045595">
    <property type="term" value="P:regulation of cell differentiation"/>
    <property type="evidence" value="ECO:0007669"/>
    <property type="project" value="TreeGrafter"/>
</dbReference>
<dbReference type="GO" id="GO:0000978">
    <property type="term" value="F:RNA polymerase II cis-regulatory region sequence-specific DNA binding"/>
    <property type="evidence" value="ECO:0007669"/>
    <property type="project" value="TreeGrafter"/>
</dbReference>
<dbReference type="Proteomes" id="UP001178461">
    <property type="component" value="Chromosome 6"/>
</dbReference>
<feature type="compositionally biased region" description="Gly residues" evidence="12">
    <location>
        <begin position="262"/>
        <end position="288"/>
    </location>
</feature>